<evidence type="ECO:0000313" key="1">
    <source>
        <dbReference type="EMBL" id="KAI9915474.1"/>
    </source>
</evidence>
<reference evidence="1 2" key="1">
    <citation type="journal article" date="2022" name="bioRxiv">
        <title>The genome of the oomycete Peronosclerospora sorghi, a cosmopolitan pathogen of maize and sorghum, is inflated with dispersed pseudogenes.</title>
        <authorList>
            <person name="Fletcher K."/>
            <person name="Martin F."/>
            <person name="Isakeit T."/>
            <person name="Cavanaugh K."/>
            <person name="Magill C."/>
            <person name="Michelmore R."/>
        </authorList>
    </citation>
    <scope>NUCLEOTIDE SEQUENCE [LARGE SCALE GENOMIC DNA]</scope>
    <source>
        <strain evidence="1">P6</strain>
    </source>
</reference>
<sequence>MSGNRNKAGPDKPSLMARMGSNELSSTGNKISVKESSLGDPKQYAVRAIQGFFRSISFGHMSYDVTKDVLRLLTLWFAQVRRHNSQLVYEADMVSGELIRVAIFWNELWHGALKEVSMHFFNNRDVAAMIAELAILHEQMDQIGTEETTTLREVAFYQAFSRDLKYANEWTNVYERTKKWTISIRRGIFTKVYFQEFASSSPTFPR</sequence>
<dbReference type="Proteomes" id="UP001163321">
    <property type="component" value="Chromosome 3"/>
</dbReference>
<gene>
    <name evidence="1" type="ORF">PsorP6_006818</name>
</gene>
<organism evidence="1 2">
    <name type="scientific">Peronosclerospora sorghi</name>
    <dbReference type="NCBI Taxonomy" id="230839"/>
    <lineage>
        <taxon>Eukaryota</taxon>
        <taxon>Sar</taxon>
        <taxon>Stramenopiles</taxon>
        <taxon>Oomycota</taxon>
        <taxon>Peronosporomycetes</taxon>
        <taxon>Peronosporales</taxon>
        <taxon>Peronosporaceae</taxon>
        <taxon>Peronosclerospora</taxon>
    </lineage>
</organism>
<evidence type="ECO:0000313" key="2">
    <source>
        <dbReference type="Proteomes" id="UP001163321"/>
    </source>
</evidence>
<dbReference type="EMBL" id="CM047582">
    <property type="protein sequence ID" value="KAI9915474.1"/>
    <property type="molecule type" value="Genomic_DNA"/>
</dbReference>
<protein>
    <submittedName>
        <fullName evidence="1">Uncharacterized protein</fullName>
    </submittedName>
</protein>
<keyword evidence="2" id="KW-1185">Reference proteome</keyword>
<comment type="caution">
    <text evidence="1">The sequence shown here is derived from an EMBL/GenBank/DDBJ whole genome shotgun (WGS) entry which is preliminary data.</text>
</comment>
<accession>A0ACC0W9M9</accession>
<proteinExistence type="predicted"/>
<name>A0ACC0W9M9_9STRA</name>